<comment type="similarity">
    <text evidence="2">Belongs to the autoinducer-2 exporter (AI-2E) (TC 2.A.86) family.</text>
</comment>
<dbReference type="AlphaFoldDB" id="A0A370D7R7"/>
<dbReference type="Proteomes" id="UP000254771">
    <property type="component" value="Unassembled WGS sequence"/>
</dbReference>
<comment type="caution">
    <text evidence="7">The sequence shown here is derived from an EMBL/GenBank/DDBJ whole genome shotgun (WGS) entry which is preliminary data.</text>
</comment>
<protein>
    <recommendedName>
        <fullName evidence="9">AI-2E family transporter</fullName>
    </recommendedName>
</protein>
<sequence length="344" mass="37068">MQGNSQLSPTSRFLLLAAAFVVLVAGMKAAVSLLVPFLLALFISVIAAPPLFLLKQRGIPTALALLVVILGIVGTGLLLGWLVGGSLNDFINNLPKYQERLAAQSQSFLVWLGEQGVEVDERTLTTYFDTGKAMAMAGKVLSSLGNVLTEALFILITVIFILVEAAGFRRKLHLFIKDPEVALSHIEKITSDIKRYMSIKTSTSLLTGVIIAVWLQVLGVDYPILWGTVAFLFNYIPNIGSIIAAIPVVLLALIQLGVGAALWAAVGYLVVNNLVGNVIEPRFMGRGLGLSPLIVFLSLVFWGWILGPVGMFLSVPLTMIVKIILSSSDETRVIADFLGPEPEK</sequence>
<evidence type="ECO:0000256" key="1">
    <source>
        <dbReference type="ARBA" id="ARBA00004141"/>
    </source>
</evidence>
<evidence type="ECO:0000256" key="6">
    <source>
        <dbReference type="SAM" id="Phobius"/>
    </source>
</evidence>
<evidence type="ECO:0000313" key="7">
    <source>
        <dbReference type="EMBL" id="RDH80995.1"/>
    </source>
</evidence>
<dbReference type="GO" id="GO:0016020">
    <property type="term" value="C:membrane"/>
    <property type="evidence" value="ECO:0007669"/>
    <property type="project" value="UniProtKB-SubCell"/>
</dbReference>
<feature type="transmembrane region" description="Helical" evidence="6">
    <location>
        <begin position="61"/>
        <end position="83"/>
    </location>
</feature>
<comment type="subcellular location">
    <subcellularLocation>
        <location evidence="1">Membrane</location>
        <topology evidence="1">Multi-pass membrane protein</topology>
    </subcellularLocation>
</comment>
<dbReference type="GO" id="GO:0055085">
    <property type="term" value="P:transmembrane transport"/>
    <property type="evidence" value="ECO:0007669"/>
    <property type="project" value="TreeGrafter"/>
</dbReference>
<organism evidence="7 8">
    <name type="scientific">endosymbiont of Escarpia spicata</name>
    <dbReference type="NCBI Taxonomy" id="2200908"/>
    <lineage>
        <taxon>Bacteria</taxon>
        <taxon>Pseudomonadati</taxon>
        <taxon>Pseudomonadota</taxon>
        <taxon>Gammaproteobacteria</taxon>
        <taxon>sulfur-oxidizing symbionts</taxon>
    </lineage>
</organism>
<proteinExistence type="inferred from homology"/>
<dbReference type="InterPro" id="IPR002549">
    <property type="entry name" value="AI-2E-like"/>
</dbReference>
<feature type="transmembrane region" description="Helical" evidence="6">
    <location>
        <begin position="12"/>
        <end position="31"/>
    </location>
</feature>
<keyword evidence="5 6" id="KW-0472">Membrane</keyword>
<evidence type="ECO:0000256" key="5">
    <source>
        <dbReference type="ARBA" id="ARBA00023136"/>
    </source>
</evidence>
<reference evidence="7 8" key="1">
    <citation type="journal article" date="2018" name="ISME J.">
        <title>Endosymbiont genomes yield clues of tubeworm success.</title>
        <authorList>
            <person name="Li Y."/>
            <person name="Liles M.R."/>
            <person name="Halanych K.M."/>
        </authorList>
    </citation>
    <scope>NUCLEOTIDE SEQUENCE [LARGE SCALE GENOMIC DNA]</scope>
    <source>
        <strain evidence="7">A1462</strain>
    </source>
</reference>
<keyword evidence="4 6" id="KW-1133">Transmembrane helix</keyword>
<dbReference type="PANTHER" id="PTHR21716:SF64">
    <property type="entry name" value="AI-2 TRANSPORT PROTEIN TQSA"/>
    <property type="match status" value="1"/>
</dbReference>
<feature type="transmembrane region" description="Helical" evidence="6">
    <location>
        <begin position="205"/>
        <end position="236"/>
    </location>
</feature>
<feature type="transmembrane region" description="Helical" evidence="6">
    <location>
        <begin position="37"/>
        <end position="54"/>
    </location>
</feature>
<feature type="transmembrane region" description="Helical" evidence="6">
    <location>
        <begin position="242"/>
        <end position="271"/>
    </location>
</feature>
<evidence type="ECO:0000256" key="2">
    <source>
        <dbReference type="ARBA" id="ARBA00009773"/>
    </source>
</evidence>
<feature type="transmembrane region" description="Helical" evidence="6">
    <location>
        <begin position="151"/>
        <end position="168"/>
    </location>
</feature>
<dbReference type="PANTHER" id="PTHR21716">
    <property type="entry name" value="TRANSMEMBRANE PROTEIN"/>
    <property type="match status" value="1"/>
</dbReference>
<dbReference type="Pfam" id="PF01594">
    <property type="entry name" value="AI-2E_transport"/>
    <property type="match status" value="1"/>
</dbReference>
<keyword evidence="3 6" id="KW-0812">Transmembrane</keyword>
<evidence type="ECO:0000256" key="3">
    <source>
        <dbReference type="ARBA" id="ARBA00022692"/>
    </source>
</evidence>
<dbReference type="EMBL" id="QFXE01000023">
    <property type="protein sequence ID" value="RDH80995.1"/>
    <property type="molecule type" value="Genomic_DNA"/>
</dbReference>
<keyword evidence="8" id="KW-1185">Reference proteome</keyword>
<evidence type="ECO:0008006" key="9">
    <source>
        <dbReference type="Google" id="ProtNLM"/>
    </source>
</evidence>
<name>A0A370D7R7_9GAMM</name>
<evidence type="ECO:0000313" key="8">
    <source>
        <dbReference type="Proteomes" id="UP000254771"/>
    </source>
</evidence>
<evidence type="ECO:0000256" key="4">
    <source>
        <dbReference type="ARBA" id="ARBA00022989"/>
    </source>
</evidence>
<gene>
    <name evidence="7" type="ORF">DIZ78_18255</name>
</gene>
<accession>A0A370D7R7</accession>